<dbReference type="SUPFAM" id="SSF53335">
    <property type="entry name" value="S-adenosyl-L-methionine-dependent methyltransferases"/>
    <property type="match status" value="1"/>
</dbReference>
<sequence length="328" mass="37194">MASAYLGPERHRPLAVISESYQTRLSVACPGGGDGFSFGLEYEKKLQTLLDQHLELGTTDRLVYVGDARGSLAQTIADRFCLIHPVQTVIPGHFHYAETEDGYHVVPIRISHVGAEEFFRNLSEDELTDKPKYDRILVEDCVRYLAEPQATYKNMTASLTPDGKILIIHRPGELSTLPIFNDAKLRLTNSEIPYTDIIKDLQACRLDVSWELESLPVLMPKTKWLSMVKMKFPTQMEILSQLEIEAGIRELTEGVLKYEGDMVEFVDRLMFITATPCRQPATLPTLHRSGAELMTEPQETPLKLVMKLSPEKLRELRCKPEDDLLDTF</sequence>
<dbReference type="Gene3D" id="3.40.50.150">
    <property type="entry name" value="Vaccinia Virus protein VP39"/>
    <property type="match status" value="1"/>
</dbReference>
<dbReference type="EMBL" id="CAXITT010000067">
    <property type="protein sequence ID" value="CAL1530317.1"/>
    <property type="molecule type" value="Genomic_DNA"/>
</dbReference>
<comment type="caution">
    <text evidence="1">The sequence shown here is derived from an EMBL/GenBank/DDBJ whole genome shotgun (WGS) entry which is preliminary data.</text>
</comment>
<proteinExistence type="predicted"/>
<protein>
    <submittedName>
        <fullName evidence="1">Uncharacterized protein</fullName>
    </submittedName>
</protein>
<name>A0AAV2H9K5_LYMST</name>
<gene>
    <name evidence="1" type="ORF">GSLYS_00004450001</name>
</gene>
<evidence type="ECO:0000313" key="1">
    <source>
        <dbReference type="EMBL" id="CAL1530317.1"/>
    </source>
</evidence>
<dbReference type="AlphaFoldDB" id="A0AAV2H9K5"/>
<dbReference type="Proteomes" id="UP001497497">
    <property type="component" value="Unassembled WGS sequence"/>
</dbReference>
<reference evidence="1 2" key="1">
    <citation type="submission" date="2024-04" db="EMBL/GenBank/DDBJ databases">
        <authorList>
            <consortium name="Genoscope - CEA"/>
            <person name="William W."/>
        </authorList>
    </citation>
    <scope>NUCLEOTIDE SEQUENCE [LARGE SCALE GENOMIC DNA]</scope>
</reference>
<organism evidence="1 2">
    <name type="scientific">Lymnaea stagnalis</name>
    <name type="common">Great pond snail</name>
    <name type="synonym">Helix stagnalis</name>
    <dbReference type="NCBI Taxonomy" id="6523"/>
    <lineage>
        <taxon>Eukaryota</taxon>
        <taxon>Metazoa</taxon>
        <taxon>Spiralia</taxon>
        <taxon>Lophotrochozoa</taxon>
        <taxon>Mollusca</taxon>
        <taxon>Gastropoda</taxon>
        <taxon>Heterobranchia</taxon>
        <taxon>Euthyneura</taxon>
        <taxon>Panpulmonata</taxon>
        <taxon>Hygrophila</taxon>
        <taxon>Lymnaeoidea</taxon>
        <taxon>Lymnaeidae</taxon>
        <taxon>Lymnaea</taxon>
    </lineage>
</organism>
<keyword evidence="2" id="KW-1185">Reference proteome</keyword>
<accession>A0AAV2H9K5</accession>
<evidence type="ECO:0000313" key="2">
    <source>
        <dbReference type="Proteomes" id="UP001497497"/>
    </source>
</evidence>
<dbReference type="InterPro" id="IPR029063">
    <property type="entry name" value="SAM-dependent_MTases_sf"/>
</dbReference>